<dbReference type="InterPro" id="IPR025479">
    <property type="entry name" value="DUF4329"/>
</dbReference>
<keyword evidence="4" id="KW-1185">Reference proteome</keyword>
<dbReference type="Pfam" id="PF14220">
    <property type="entry name" value="DUF4329"/>
    <property type="match status" value="1"/>
</dbReference>
<dbReference type="EMBL" id="CP023777">
    <property type="protein sequence ID" value="ATL47520.1"/>
    <property type="molecule type" value="Genomic_DNA"/>
</dbReference>
<feature type="compositionally biased region" description="Polar residues" evidence="1">
    <location>
        <begin position="68"/>
        <end position="81"/>
    </location>
</feature>
<gene>
    <name evidence="3" type="ORF">COR50_10270</name>
</gene>
<feature type="region of interest" description="Disordered" evidence="1">
    <location>
        <begin position="53"/>
        <end position="84"/>
    </location>
</feature>
<feature type="domain" description="DUF4329" evidence="2">
    <location>
        <begin position="2"/>
        <end position="53"/>
    </location>
</feature>
<accession>A0A291QU78</accession>
<organism evidence="3 4">
    <name type="scientific">Chitinophaga caeni</name>
    <dbReference type="NCBI Taxonomy" id="2029983"/>
    <lineage>
        <taxon>Bacteria</taxon>
        <taxon>Pseudomonadati</taxon>
        <taxon>Bacteroidota</taxon>
        <taxon>Chitinophagia</taxon>
        <taxon>Chitinophagales</taxon>
        <taxon>Chitinophagaceae</taxon>
        <taxon>Chitinophaga</taxon>
    </lineage>
</organism>
<dbReference type="Proteomes" id="UP000220133">
    <property type="component" value="Chromosome"/>
</dbReference>
<proteinExistence type="predicted"/>
<name>A0A291QU78_9BACT</name>
<dbReference type="KEGG" id="cbae:COR50_10270"/>
<evidence type="ECO:0000313" key="4">
    <source>
        <dbReference type="Proteomes" id="UP000220133"/>
    </source>
</evidence>
<evidence type="ECO:0000256" key="1">
    <source>
        <dbReference type="SAM" id="MobiDB-lite"/>
    </source>
</evidence>
<sequence>MHTHGNASEGNAYLDNNFSQRDISISQKKGIDGYVATPNGSLKHYDVKSGETKVVGTNIPSDPKDATRTNGISPLPFSNNEPKNDMALVGRRDIFDILKVRKW</sequence>
<reference evidence="3 4" key="1">
    <citation type="submission" date="2017-10" db="EMBL/GenBank/DDBJ databases">
        <title>Paenichitinophaga pekingensis gen. nov., sp. nov., isolated from activated sludge.</title>
        <authorList>
            <person name="Jin D."/>
            <person name="Kong X."/>
            <person name="Deng Y."/>
            <person name="Bai Z."/>
        </authorList>
    </citation>
    <scope>NUCLEOTIDE SEQUENCE [LARGE SCALE GENOMIC DNA]</scope>
    <source>
        <strain evidence="3 4">13</strain>
    </source>
</reference>
<evidence type="ECO:0000313" key="3">
    <source>
        <dbReference type="EMBL" id="ATL47520.1"/>
    </source>
</evidence>
<evidence type="ECO:0000259" key="2">
    <source>
        <dbReference type="Pfam" id="PF14220"/>
    </source>
</evidence>
<dbReference type="AlphaFoldDB" id="A0A291QU78"/>
<protein>
    <recommendedName>
        <fullName evidence="2">DUF4329 domain-containing protein</fullName>
    </recommendedName>
</protein>